<keyword evidence="7" id="KW-1185">Reference proteome</keyword>
<feature type="domain" description="HTH tetR-type" evidence="5">
    <location>
        <begin position="9"/>
        <end position="69"/>
    </location>
</feature>
<dbReference type="PANTHER" id="PTHR30055:SF220">
    <property type="entry name" value="TETR-FAMILY REGULATORY PROTEIN"/>
    <property type="match status" value="1"/>
</dbReference>
<dbReference type="SUPFAM" id="SSF46689">
    <property type="entry name" value="Homeodomain-like"/>
    <property type="match status" value="1"/>
</dbReference>
<evidence type="ECO:0000259" key="5">
    <source>
        <dbReference type="PROSITE" id="PS50977"/>
    </source>
</evidence>
<reference evidence="7" key="1">
    <citation type="submission" date="2016-10" db="EMBL/GenBank/DDBJ databases">
        <authorList>
            <person name="Varghese N."/>
            <person name="Submissions S."/>
        </authorList>
    </citation>
    <scope>NUCLEOTIDE SEQUENCE [LARGE SCALE GENOMIC DNA]</scope>
    <source>
        <strain evidence="7">DSM 21368</strain>
    </source>
</reference>
<proteinExistence type="predicted"/>
<sequence>MSTSTYHHGDLKNALLRAAERMIDADAARRFSLRELAREAGVSHAAPYRHFSDRDHLVAELAALWMADFVDHQEASAAGVDARANLLAAGVAYVTWAANYPSRFVVVFDPAVNRGPGPTGLGVHAGRHIALLDHLVGDAITAGVLTGPPEVTGRRLWATAHGLAGLVSLGHLPLEVTREILDRTLDAG</sequence>
<protein>
    <submittedName>
        <fullName evidence="6">DNA-binding transcriptional regulator, AcrR family</fullName>
    </submittedName>
</protein>
<dbReference type="OrthoDB" id="3173376at2"/>
<dbReference type="InterPro" id="IPR001647">
    <property type="entry name" value="HTH_TetR"/>
</dbReference>
<evidence type="ECO:0000256" key="2">
    <source>
        <dbReference type="ARBA" id="ARBA00023125"/>
    </source>
</evidence>
<dbReference type="InterPro" id="IPR050109">
    <property type="entry name" value="HTH-type_TetR-like_transc_reg"/>
</dbReference>
<evidence type="ECO:0000256" key="1">
    <source>
        <dbReference type="ARBA" id="ARBA00023015"/>
    </source>
</evidence>
<keyword evidence="1" id="KW-0805">Transcription regulation</keyword>
<keyword evidence="3" id="KW-0804">Transcription</keyword>
<feature type="DNA-binding region" description="H-T-H motif" evidence="4">
    <location>
        <begin position="32"/>
        <end position="51"/>
    </location>
</feature>
<dbReference type="Pfam" id="PF00440">
    <property type="entry name" value="TetR_N"/>
    <property type="match status" value="1"/>
</dbReference>
<dbReference type="STRING" id="648782.SAMN04488554_3760"/>
<dbReference type="GO" id="GO:0000976">
    <property type="term" value="F:transcription cis-regulatory region binding"/>
    <property type="evidence" value="ECO:0007669"/>
    <property type="project" value="TreeGrafter"/>
</dbReference>
<organism evidence="6 7">
    <name type="scientific">Ruania alba</name>
    <dbReference type="NCBI Taxonomy" id="648782"/>
    <lineage>
        <taxon>Bacteria</taxon>
        <taxon>Bacillati</taxon>
        <taxon>Actinomycetota</taxon>
        <taxon>Actinomycetes</taxon>
        <taxon>Micrococcales</taxon>
        <taxon>Ruaniaceae</taxon>
        <taxon>Ruania</taxon>
    </lineage>
</organism>
<evidence type="ECO:0000313" key="6">
    <source>
        <dbReference type="EMBL" id="SEE94355.1"/>
    </source>
</evidence>
<dbReference type="Proteomes" id="UP000199220">
    <property type="component" value="Unassembled WGS sequence"/>
</dbReference>
<accession>A0A1H5MYE8</accession>
<dbReference type="GO" id="GO:0003700">
    <property type="term" value="F:DNA-binding transcription factor activity"/>
    <property type="evidence" value="ECO:0007669"/>
    <property type="project" value="TreeGrafter"/>
</dbReference>
<gene>
    <name evidence="6" type="ORF">SAMN04488554_3760</name>
</gene>
<dbReference type="InterPro" id="IPR025996">
    <property type="entry name" value="MT1864/Rv1816-like_C"/>
</dbReference>
<dbReference type="InterPro" id="IPR009057">
    <property type="entry name" value="Homeodomain-like_sf"/>
</dbReference>
<evidence type="ECO:0000256" key="3">
    <source>
        <dbReference type="ARBA" id="ARBA00023163"/>
    </source>
</evidence>
<dbReference type="Gene3D" id="1.10.357.10">
    <property type="entry name" value="Tetracycline Repressor, domain 2"/>
    <property type="match status" value="1"/>
</dbReference>
<dbReference type="PROSITE" id="PS50977">
    <property type="entry name" value="HTH_TETR_2"/>
    <property type="match status" value="1"/>
</dbReference>
<dbReference type="InterPro" id="IPR036271">
    <property type="entry name" value="Tet_transcr_reg_TetR-rel_C_sf"/>
</dbReference>
<evidence type="ECO:0000313" key="7">
    <source>
        <dbReference type="Proteomes" id="UP000199220"/>
    </source>
</evidence>
<dbReference type="Pfam" id="PF13305">
    <property type="entry name" value="TetR_C_33"/>
    <property type="match status" value="1"/>
</dbReference>
<evidence type="ECO:0000256" key="4">
    <source>
        <dbReference type="PROSITE-ProRule" id="PRU00335"/>
    </source>
</evidence>
<dbReference type="AlphaFoldDB" id="A0A1H5MYE8"/>
<name>A0A1H5MYE8_9MICO</name>
<dbReference type="PANTHER" id="PTHR30055">
    <property type="entry name" value="HTH-TYPE TRANSCRIPTIONAL REGULATOR RUTR"/>
    <property type="match status" value="1"/>
</dbReference>
<keyword evidence="2 4" id="KW-0238">DNA-binding</keyword>
<dbReference type="EMBL" id="FNTX01000002">
    <property type="protein sequence ID" value="SEE94355.1"/>
    <property type="molecule type" value="Genomic_DNA"/>
</dbReference>
<dbReference type="RefSeq" id="WP_089774609.1">
    <property type="nucleotide sequence ID" value="NZ_FNTX01000002.1"/>
</dbReference>
<dbReference type="SUPFAM" id="SSF48498">
    <property type="entry name" value="Tetracyclin repressor-like, C-terminal domain"/>
    <property type="match status" value="1"/>
</dbReference>